<dbReference type="Pfam" id="PF10052">
    <property type="entry name" value="DUF2288"/>
    <property type="match status" value="1"/>
</dbReference>
<dbReference type="InterPro" id="IPR018741">
    <property type="entry name" value="DUF2288"/>
</dbReference>
<dbReference type="Proteomes" id="UP000616499">
    <property type="component" value="Unassembled WGS sequence"/>
</dbReference>
<dbReference type="RefSeq" id="WP_188867845.1">
    <property type="nucleotide sequence ID" value="NZ_BMNW01000010.1"/>
</dbReference>
<accession>A0ABQ2H0X8</accession>
<evidence type="ECO:0000313" key="1">
    <source>
        <dbReference type="EMBL" id="GGM24690.1"/>
    </source>
</evidence>
<dbReference type="EMBL" id="BMNW01000010">
    <property type="protein sequence ID" value="GGM24690.1"/>
    <property type="molecule type" value="Genomic_DNA"/>
</dbReference>
<evidence type="ECO:0000313" key="2">
    <source>
        <dbReference type="Proteomes" id="UP000616499"/>
    </source>
</evidence>
<proteinExistence type="predicted"/>
<organism evidence="1 2">
    <name type="scientific">Pseudomonas asuensis</name>
    <dbReference type="NCBI Taxonomy" id="1825787"/>
    <lineage>
        <taxon>Bacteria</taxon>
        <taxon>Pseudomonadati</taxon>
        <taxon>Pseudomonadota</taxon>
        <taxon>Gammaproteobacteria</taxon>
        <taxon>Pseudomonadales</taxon>
        <taxon>Pseudomonadaceae</taxon>
        <taxon>Pseudomonas</taxon>
    </lineage>
</organism>
<evidence type="ECO:0008006" key="3">
    <source>
        <dbReference type="Google" id="ProtNLM"/>
    </source>
</evidence>
<name>A0ABQ2H0X8_9PSED</name>
<gene>
    <name evidence="1" type="ORF">GCM10009425_39430</name>
</gene>
<reference evidence="2" key="1">
    <citation type="journal article" date="2019" name="Int. J. Syst. Evol. Microbiol.">
        <title>The Global Catalogue of Microorganisms (GCM) 10K type strain sequencing project: providing services to taxonomists for standard genome sequencing and annotation.</title>
        <authorList>
            <consortium name="The Broad Institute Genomics Platform"/>
            <consortium name="The Broad Institute Genome Sequencing Center for Infectious Disease"/>
            <person name="Wu L."/>
            <person name="Ma J."/>
        </authorList>
    </citation>
    <scope>NUCLEOTIDE SEQUENCE [LARGE SCALE GENOMIC DNA]</scope>
    <source>
        <strain evidence="2">JCM 13501</strain>
    </source>
</reference>
<protein>
    <recommendedName>
        <fullName evidence="3">DUF2288 domain-containing protein</fullName>
    </recommendedName>
</protein>
<keyword evidence="2" id="KW-1185">Reference proteome</keyword>
<sequence>MSETNTLYATLLGQTAEIRWQELQPHFAKGALLQVGADVDLIEAAEAIVQDNTAKVSAWLASGQVGKVTEDEARDFLMNDPTFWAVVVAPWVLIQVRSSDVTAV</sequence>
<comment type="caution">
    <text evidence="1">The sequence shown here is derived from an EMBL/GenBank/DDBJ whole genome shotgun (WGS) entry which is preliminary data.</text>
</comment>